<proteinExistence type="predicted"/>
<evidence type="ECO:0000256" key="6">
    <source>
        <dbReference type="ARBA" id="ARBA00023136"/>
    </source>
</evidence>
<feature type="repeat" description="ANK" evidence="7">
    <location>
        <begin position="324"/>
        <end position="356"/>
    </location>
</feature>
<feature type="repeat" description="ANK" evidence="7">
    <location>
        <begin position="150"/>
        <end position="184"/>
    </location>
</feature>
<dbReference type="SMART" id="SM00248">
    <property type="entry name" value="ANK"/>
    <property type="match status" value="11"/>
</dbReference>
<accession>A0ABM3QVT3</accession>
<evidence type="ECO:0000256" key="9">
    <source>
        <dbReference type="SAM" id="Phobius"/>
    </source>
</evidence>
<keyword evidence="6 9" id="KW-0472">Membrane</keyword>
<keyword evidence="4 9" id="KW-1133">Transmembrane helix</keyword>
<dbReference type="SUPFAM" id="SSF48403">
    <property type="entry name" value="Ankyrin repeat"/>
    <property type="match status" value="2"/>
</dbReference>
<dbReference type="Pfam" id="PF13962">
    <property type="entry name" value="PGG"/>
    <property type="match status" value="1"/>
</dbReference>
<dbReference type="Gene3D" id="1.25.40.20">
    <property type="entry name" value="Ankyrin repeat-containing domain"/>
    <property type="match status" value="4"/>
</dbReference>
<evidence type="ECO:0000256" key="2">
    <source>
        <dbReference type="ARBA" id="ARBA00022692"/>
    </source>
</evidence>
<evidence type="ECO:0000259" key="10">
    <source>
        <dbReference type="Pfam" id="PF13962"/>
    </source>
</evidence>
<dbReference type="Proteomes" id="UP000813463">
    <property type="component" value="Chromosome 6"/>
</dbReference>
<keyword evidence="5 7" id="KW-0040">ANK repeat</keyword>
<dbReference type="PROSITE" id="PS50088">
    <property type="entry name" value="ANK_REPEAT"/>
    <property type="match status" value="2"/>
</dbReference>
<reference evidence="11" key="1">
    <citation type="journal article" date="2021" name="Nat. Commun.">
        <title>Genomic analyses provide insights into spinach domestication and the genetic basis of agronomic traits.</title>
        <authorList>
            <person name="Cai X."/>
            <person name="Sun X."/>
            <person name="Xu C."/>
            <person name="Sun H."/>
            <person name="Wang X."/>
            <person name="Ge C."/>
            <person name="Zhang Z."/>
            <person name="Wang Q."/>
            <person name="Fei Z."/>
            <person name="Jiao C."/>
            <person name="Wang Q."/>
        </authorList>
    </citation>
    <scope>NUCLEOTIDE SEQUENCE [LARGE SCALE GENOMIC DNA]</scope>
    <source>
        <strain evidence="11">cv. Varoflay</strain>
    </source>
</reference>
<name>A0ABM3QVT3_SPIOL</name>
<sequence length="1002" mass="112059">MRQDIYEAAVRGEVGLLELENVADDDLRELTRHGNNIIHIAAKHGHLNIINWVFERFPAADERTLMICAPNLDGDTPVHFAAKQHTQLIAERLVNVAAQAPAMALVPAQAQAPAPAQEPAPAPALVPAHAQAQEQAPAPAQAPWSIQNLQGNTPLHVALMNGGKSIQVAAYLIGVGPAMATVTNVRNETPLHLAVKYNNTGSRVSMEDMINKFNGLGASCNYANWNNLYEDESHPLITLLLDQNIQVCCLRDNNGKTPLLRAVLSSNIQAVNTIINRCPESVEICDDTGKNILHHIRLPTFLVARDFLLSTPSITALMDQQDNDGNTPLHTAVTNNDYCMVKALMECNANFLIENDVGDSPATIIQSNPGTFFDKVKDNMKNSTDYGSIMRREFYGQAFHIQDQQAPGWHAQGWHAQGWQALTVRLMQIQENIVGDDFLSRLPDGSNIVHVAVEECPTDYTYAFGSRPDEHPSPQELFIVEALRRFPILSCQTNHKGQTPLHLAMSRRLLKPALALPGHVGETPYTFIRRHLRDDIQAQRMQFPLPAWKTKSRLGNTILHEAIKYGRFAFARFLIVDLDANILDVNKRNHTALHVLCANNMRRRERPEGQNEDPGIEQEENAMMDFLLERDTTSVYLYDMEGYTPLLMAVSIHHLRFARRIINYCPQSLKQLDAKLGRGIFHLISLRPPVDDTAQLFTNTTIPQMRHFLTLGDDNGNMPLHVALEKRNLSSARFLMERMRNNENRHIYHRTNHSGKSISGLLATVNNRPRWFQDFLKSAKIPKAVTGSGRSEYGVLYSNIKEYMNTLGLVAVLLATMTFTAAFTIPGGYNDQGLPILANQTMVDNNHKAIAFQVFMVADVVGMCSAIMVLSCIFWFSSSGKIEEEGSALVDLSIGLLQLSFSATLIAFMSGVYATIIVDLKWVAIFTCALCSVVLVLMRKRFLLDLVVPLHKLLRLILKVSGMLDFISIFCTKVFGFFWKHLTSCYTRCLADCRPRRLPVIQ</sequence>
<evidence type="ECO:0000256" key="1">
    <source>
        <dbReference type="ARBA" id="ARBA00004141"/>
    </source>
</evidence>
<dbReference type="GeneID" id="110790771"/>
<feature type="transmembrane region" description="Helical" evidence="9">
    <location>
        <begin position="957"/>
        <end position="979"/>
    </location>
</feature>
<evidence type="ECO:0000256" key="4">
    <source>
        <dbReference type="ARBA" id="ARBA00022989"/>
    </source>
</evidence>
<evidence type="ECO:0000313" key="11">
    <source>
        <dbReference type="Proteomes" id="UP000813463"/>
    </source>
</evidence>
<evidence type="ECO:0000256" key="8">
    <source>
        <dbReference type="SAM" id="MobiDB-lite"/>
    </source>
</evidence>
<evidence type="ECO:0000256" key="7">
    <source>
        <dbReference type="PROSITE-ProRule" id="PRU00023"/>
    </source>
</evidence>
<dbReference type="PANTHER" id="PTHR24186">
    <property type="entry name" value="PROTEIN PHOSPHATASE 1 REGULATORY SUBUNIT"/>
    <property type="match status" value="1"/>
</dbReference>
<feature type="transmembrane region" description="Helical" evidence="9">
    <location>
        <begin position="807"/>
        <end position="829"/>
    </location>
</feature>
<keyword evidence="3" id="KW-0677">Repeat</keyword>
<keyword evidence="11" id="KW-1185">Reference proteome</keyword>
<dbReference type="PROSITE" id="PS50297">
    <property type="entry name" value="ANK_REP_REGION"/>
    <property type="match status" value="2"/>
</dbReference>
<feature type="domain" description="PGG" evidence="10">
    <location>
        <begin position="799"/>
        <end position="914"/>
    </location>
</feature>
<dbReference type="InterPro" id="IPR036770">
    <property type="entry name" value="Ankyrin_rpt-contain_sf"/>
</dbReference>
<feature type="region of interest" description="Disordered" evidence="8">
    <location>
        <begin position="114"/>
        <end position="141"/>
    </location>
</feature>
<dbReference type="RefSeq" id="XP_056687471.1">
    <property type="nucleotide sequence ID" value="XM_056831493.1"/>
</dbReference>
<evidence type="ECO:0000256" key="5">
    <source>
        <dbReference type="ARBA" id="ARBA00023043"/>
    </source>
</evidence>
<comment type="subcellular location">
    <subcellularLocation>
        <location evidence="1">Membrane</location>
        <topology evidence="1">Multi-pass membrane protein</topology>
    </subcellularLocation>
</comment>
<organism evidence="11 12">
    <name type="scientific">Spinacia oleracea</name>
    <name type="common">Spinach</name>
    <dbReference type="NCBI Taxonomy" id="3562"/>
    <lineage>
        <taxon>Eukaryota</taxon>
        <taxon>Viridiplantae</taxon>
        <taxon>Streptophyta</taxon>
        <taxon>Embryophyta</taxon>
        <taxon>Tracheophyta</taxon>
        <taxon>Spermatophyta</taxon>
        <taxon>Magnoliopsida</taxon>
        <taxon>eudicotyledons</taxon>
        <taxon>Gunneridae</taxon>
        <taxon>Pentapetalae</taxon>
        <taxon>Caryophyllales</taxon>
        <taxon>Chenopodiaceae</taxon>
        <taxon>Chenopodioideae</taxon>
        <taxon>Anserineae</taxon>
        <taxon>Spinacia</taxon>
    </lineage>
</organism>
<gene>
    <name evidence="12" type="primary">LOC110790771</name>
</gene>
<keyword evidence="2 9" id="KW-0812">Transmembrane</keyword>
<protein>
    <submittedName>
        <fullName evidence="12">Protein ACCELERATED CELL DEATH 6-like</fullName>
    </submittedName>
</protein>
<dbReference type="InterPro" id="IPR026961">
    <property type="entry name" value="PGG_dom"/>
</dbReference>
<dbReference type="PANTHER" id="PTHR24186:SF46">
    <property type="entry name" value="PROTEIN ACCELERATED CELL DEATH 6-LIKE"/>
    <property type="match status" value="1"/>
</dbReference>
<reference evidence="12" key="2">
    <citation type="submission" date="2025-08" db="UniProtKB">
        <authorList>
            <consortium name="RefSeq"/>
        </authorList>
    </citation>
    <scope>IDENTIFICATION</scope>
    <source>
        <tissue evidence="12">Leaf</tissue>
    </source>
</reference>
<dbReference type="Pfam" id="PF13606">
    <property type="entry name" value="Ank_3"/>
    <property type="match status" value="1"/>
</dbReference>
<feature type="transmembrane region" description="Helical" evidence="9">
    <location>
        <begin position="888"/>
        <end position="914"/>
    </location>
</feature>
<feature type="transmembrane region" description="Helical" evidence="9">
    <location>
        <begin position="920"/>
        <end position="937"/>
    </location>
</feature>
<feature type="compositionally biased region" description="Low complexity" evidence="8">
    <location>
        <begin position="125"/>
        <end position="141"/>
    </location>
</feature>
<evidence type="ECO:0000313" key="12">
    <source>
        <dbReference type="RefSeq" id="XP_056687471.1"/>
    </source>
</evidence>
<evidence type="ECO:0000256" key="3">
    <source>
        <dbReference type="ARBA" id="ARBA00022737"/>
    </source>
</evidence>
<feature type="transmembrane region" description="Helical" evidence="9">
    <location>
        <begin position="849"/>
        <end position="876"/>
    </location>
</feature>
<dbReference type="InterPro" id="IPR002110">
    <property type="entry name" value="Ankyrin_rpt"/>
</dbReference>
<dbReference type="Pfam" id="PF00023">
    <property type="entry name" value="Ank"/>
    <property type="match status" value="1"/>
</dbReference>